<feature type="transmembrane region" description="Helical" evidence="2">
    <location>
        <begin position="266"/>
        <end position="287"/>
    </location>
</feature>
<keyword evidence="2" id="KW-0812">Transmembrane</keyword>
<keyword evidence="4" id="KW-1185">Reference proteome</keyword>
<evidence type="ECO:0000256" key="2">
    <source>
        <dbReference type="SAM" id="Phobius"/>
    </source>
</evidence>
<feature type="compositionally biased region" description="Polar residues" evidence="1">
    <location>
        <begin position="48"/>
        <end position="61"/>
    </location>
</feature>
<sequence>MDFASKRLATKPGFIAVSPIGPTAISSTLFTRTLCSRRNSHFVGPSLSRLSKGTSGATTPRRQPPRCSREKWLPPSVATVTDCSTGTRIYIVGCVHGSNVSANDVRTVLDTTDPEAVVLELCEPRLKSLLKTIARKSADQPFAANIKARKRKSFAQLKEAFGGAGPAAVAVILEKVYEFQTLVGVDPGIEFVEPIVRFPSDRVICGDALAKDTVKALFKAFAAPLRSLSDCIYSIKDLLNRVVFPPKGGVRMFSIFLRDPVRLLELFRLILPAGVLSIIIGVIGNAGALALDLAPISGSTTPPLVSLWSSSVASVLQTLLIAYFNVSLLRFMKVLIPDRDQVIAQNIVSAASSFKTARGDPATICVVVGLFHVNGILRILQDRNRISIDGMTHTQ</sequence>
<evidence type="ECO:0000313" key="4">
    <source>
        <dbReference type="Proteomes" id="UP000247409"/>
    </source>
</evidence>
<gene>
    <name evidence="3" type="ORF">BWQ96_07728</name>
</gene>
<protein>
    <recommendedName>
        <fullName evidence="5">TraB domain-containing protein</fullName>
    </recommendedName>
</protein>
<dbReference type="EMBL" id="NBIV01000158">
    <property type="protein sequence ID" value="PXF42566.1"/>
    <property type="molecule type" value="Genomic_DNA"/>
</dbReference>
<evidence type="ECO:0008006" key="5">
    <source>
        <dbReference type="Google" id="ProtNLM"/>
    </source>
</evidence>
<evidence type="ECO:0000256" key="1">
    <source>
        <dbReference type="SAM" id="MobiDB-lite"/>
    </source>
</evidence>
<organism evidence="3 4">
    <name type="scientific">Gracilariopsis chorda</name>
    <dbReference type="NCBI Taxonomy" id="448386"/>
    <lineage>
        <taxon>Eukaryota</taxon>
        <taxon>Rhodophyta</taxon>
        <taxon>Florideophyceae</taxon>
        <taxon>Rhodymeniophycidae</taxon>
        <taxon>Gracilariales</taxon>
        <taxon>Gracilariaceae</taxon>
        <taxon>Gracilariopsis</taxon>
    </lineage>
</organism>
<proteinExistence type="predicted"/>
<feature type="transmembrane region" description="Helical" evidence="2">
    <location>
        <begin position="307"/>
        <end position="329"/>
    </location>
</feature>
<dbReference type="PANTHER" id="PTHR21530">
    <property type="entry name" value="PHEROMONE SHUTDOWN PROTEIN"/>
    <property type="match status" value="1"/>
</dbReference>
<dbReference type="PANTHER" id="PTHR21530:SF7">
    <property type="entry name" value="TRAB DOMAIN-CONTAINING PROTEIN"/>
    <property type="match status" value="1"/>
</dbReference>
<feature type="region of interest" description="Disordered" evidence="1">
    <location>
        <begin position="45"/>
        <end position="71"/>
    </location>
</feature>
<dbReference type="AlphaFoldDB" id="A0A2V3IKE1"/>
<reference evidence="3 4" key="1">
    <citation type="journal article" date="2018" name="Mol. Biol. Evol.">
        <title>Analysis of the draft genome of the red seaweed Gracilariopsis chorda provides insights into genome size evolution in Rhodophyta.</title>
        <authorList>
            <person name="Lee J."/>
            <person name="Yang E.C."/>
            <person name="Graf L."/>
            <person name="Yang J.H."/>
            <person name="Qiu H."/>
            <person name="Zel Zion U."/>
            <person name="Chan C.X."/>
            <person name="Stephens T.G."/>
            <person name="Weber A.P.M."/>
            <person name="Boo G.H."/>
            <person name="Boo S.M."/>
            <person name="Kim K.M."/>
            <person name="Shin Y."/>
            <person name="Jung M."/>
            <person name="Lee S.J."/>
            <person name="Yim H.S."/>
            <person name="Lee J.H."/>
            <person name="Bhattacharya D."/>
            <person name="Yoon H.S."/>
        </authorList>
    </citation>
    <scope>NUCLEOTIDE SEQUENCE [LARGE SCALE GENOMIC DNA]</scope>
    <source>
        <strain evidence="3 4">SKKU-2015</strain>
        <tissue evidence="3">Whole body</tissue>
    </source>
</reference>
<name>A0A2V3IKE1_9FLOR</name>
<keyword evidence="2" id="KW-0472">Membrane</keyword>
<evidence type="ECO:0000313" key="3">
    <source>
        <dbReference type="EMBL" id="PXF42566.1"/>
    </source>
</evidence>
<dbReference type="InterPro" id="IPR046345">
    <property type="entry name" value="TraB_PrgY-like"/>
</dbReference>
<dbReference type="OrthoDB" id="3408at2759"/>
<keyword evidence="2" id="KW-1133">Transmembrane helix</keyword>
<dbReference type="Proteomes" id="UP000247409">
    <property type="component" value="Unassembled WGS sequence"/>
</dbReference>
<comment type="caution">
    <text evidence="3">The sequence shown here is derived from an EMBL/GenBank/DDBJ whole genome shotgun (WGS) entry which is preliminary data.</text>
</comment>
<accession>A0A2V3IKE1</accession>